<dbReference type="SMART" id="SM00073">
    <property type="entry name" value="HPT"/>
    <property type="match status" value="1"/>
</dbReference>
<reference evidence="3" key="1">
    <citation type="submission" date="2018-06" db="EMBL/GenBank/DDBJ databases">
        <authorList>
            <person name="Zhirakovskaya E."/>
        </authorList>
    </citation>
    <scope>NUCLEOTIDE SEQUENCE</scope>
</reference>
<name>A0A3B0VQB1_9ZZZZ</name>
<feature type="non-terminal residue" evidence="3">
    <location>
        <position position="180"/>
    </location>
</feature>
<dbReference type="SUPFAM" id="SSF47226">
    <property type="entry name" value="Histidine-containing phosphotransfer domain, HPT domain"/>
    <property type="match status" value="1"/>
</dbReference>
<gene>
    <name evidence="3" type="ORF">MNBD_DELTA03-186</name>
</gene>
<sequence length="180" mass="19683">MNDQQLKSDFLQEARELLDGVADDILKAEAEPDNEEIINAVFRGIHTFKGSAGTIEAELLVKFAHGLEEVLNALRNHELSLEPEIVDTVLAANDHLISMLDAFESGKDMPDDSTLSARLQSFLKPAAGDEPESAPQARKKSLLAPSTEAVEWPADDEGADYPIIPVIEAEDIEEFMLDAV</sequence>
<dbReference type="Pfam" id="PF01627">
    <property type="entry name" value="Hpt"/>
    <property type="match status" value="1"/>
</dbReference>
<feature type="region of interest" description="Disordered" evidence="1">
    <location>
        <begin position="126"/>
        <end position="155"/>
    </location>
</feature>
<evidence type="ECO:0000313" key="3">
    <source>
        <dbReference type="EMBL" id="VAW33794.1"/>
    </source>
</evidence>
<accession>A0A3B0VQB1</accession>
<dbReference type="GO" id="GO:0000160">
    <property type="term" value="P:phosphorelay signal transduction system"/>
    <property type="evidence" value="ECO:0007669"/>
    <property type="project" value="InterPro"/>
</dbReference>
<feature type="domain" description="HPt" evidence="2">
    <location>
        <begin position="1"/>
        <end position="103"/>
    </location>
</feature>
<dbReference type="InterPro" id="IPR051315">
    <property type="entry name" value="Bact_Chemotaxis_CheA"/>
</dbReference>
<evidence type="ECO:0000256" key="1">
    <source>
        <dbReference type="SAM" id="MobiDB-lite"/>
    </source>
</evidence>
<dbReference type="PANTHER" id="PTHR43395">
    <property type="entry name" value="SENSOR HISTIDINE KINASE CHEA"/>
    <property type="match status" value="1"/>
</dbReference>
<dbReference type="EMBL" id="UOEX01000062">
    <property type="protein sequence ID" value="VAW33794.1"/>
    <property type="molecule type" value="Genomic_DNA"/>
</dbReference>
<dbReference type="Gene3D" id="1.20.120.160">
    <property type="entry name" value="HPT domain"/>
    <property type="match status" value="1"/>
</dbReference>
<dbReference type="AlphaFoldDB" id="A0A3B0VQB1"/>
<dbReference type="PROSITE" id="PS50894">
    <property type="entry name" value="HPT"/>
    <property type="match status" value="1"/>
</dbReference>
<dbReference type="PANTHER" id="PTHR43395:SF1">
    <property type="entry name" value="CHEMOTAXIS PROTEIN CHEA"/>
    <property type="match status" value="1"/>
</dbReference>
<dbReference type="CDD" id="cd00088">
    <property type="entry name" value="HPT"/>
    <property type="match status" value="1"/>
</dbReference>
<proteinExistence type="predicted"/>
<organism evidence="3">
    <name type="scientific">hydrothermal vent metagenome</name>
    <dbReference type="NCBI Taxonomy" id="652676"/>
    <lineage>
        <taxon>unclassified sequences</taxon>
        <taxon>metagenomes</taxon>
        <taxon>ecological metagenomes</taxon>
    </lineage>
</organism>
<dbReference type="InterPro" id="IPR036641">
    <property type="entry name" value="HPT_dom_sf"/>
</dbReference>
<protein>
    <recommendedName>
        <fullName evidence="2">HPt domain-containing protein</fullName>
    </recommendedName>
</protein>
<dbReference type="InterPro" id="IPR008207">
    <property type="entry name" value="Sig_transdc_His_kin_Hpt_dom"/>
</dbReference>
<evidence type="ECO:0000259" key="2">
    <source>
        <dbReference type="PROSITE" id="PS50894"/>
    </source>
</evidence>